<accession>A0A2R6NRD3</accession>
<name>A0A2R6NRD3_9APHY</name>
<proteinExistence type="predicted"/>
<dbReference type="AlphaFoldDB" id="A0A2R6NRD3"/>
<gene>
    <name evidence="1" type="ORF">PHLCEN_2v9218</name>
</gene>
<keyword evidence="2" id="KW-1185">Reference proteome</keyword>
<evidence type="ECO:0000313" key="1">
    <source>
        <dbReference type="EMBL" id="PSR75286.1"/>
    </source>
</evidence>
<sequence>MFQMGVGGWIYRHEIHLYLPATCRYPTTPKSSSFFAQHRGSLSSAEDLA</sequence>
<comment type="caution">
    <text evidence="1">The sequence shown here is derived from an EMBL/GenBank/DDBJ whole genome shotgun (WGS) entry which is preliminary data.</text>
</comment>
<evidence type="ECO:0000313" key="2">
    <source>
        <dbReference type="Proteomes" id="UP000186601"/>
    </source>
</evidence>
<organism evidence="1 2">
    <name type="scientific">Hermanssonia centrifuga</name>
    <dbReference type="NCBI Taxonomy" id="98765"/>
    <lineage>
        <taxon>Eukaryota</taxon>
        <taxon>Fungi</taxon>
        <taxon>Dikarya</taxon>
        <taxon>Basidiomycota</taxon>
        <taxon>Agaricomycotina</taxon>
        <taxon>Agaricomycetes</taxon>
        <taxon>Polyporales</taxon>
        <taxon>Meruliaceae</taxon>
        <taxon>Hermanssonia</taxon>
    </lineage>
</organism>
<reference evidence="1 2" key="1">
    <citation type="submission" date="2018-02" db="EMBL/GenBank/DDBJ databases">
        <title>Genome sequence of the basidiomycete white-rot fungus Phlebia centrifuga.</title>
        <authorList>
            <person name="Granchi Z."/>
            <person name="Peng M."/>
            <person name="de Vries R.P."/>
            <person name="Hilden K."/>
            <person name="Makela M.R."/>
            <person name="Grigoriev I."/>
            <person name="Riley R."/>
        </authorList>
    </citation>
    <scope>NUCLEOTIDE SEQUENCE [LARGE SCALE GENOMIC DNA]</scope>
    <source>
        <strain evidence="1 2">FBCC195</strain>
    </source>
</reference>
<dbReference type="EMBL" id="MLYV02000908">
    <property type="protein sequence ID" value="PSR75286.1"/>
    <property type="molecule type" value="Genomic_DNA"/>
</dbReference>
<dbReference type="Proteomes" id="UP000186601">
    <property type="component" value="Unassembled WGS sequence"/>
</dbReference>
<protein>
    <submittedName>
        <fullName evidence="1">Uncharacterized protein</fullName>
    </submittedName>
</protein>